<dbReference type="AlphaFoldDB" id="A0A2P6TZM6"/>
<dbReference type="Proteomes" id="UP000239899">
    <property type="component" value="Unassembled WGS sequence"/>
</dbReference>
<dbReference type="EMBL" id="LHPG02000003">
    <property type="protein sequence ID" value="PRW59517.1"/>
    <property type="molecule type" value="Genomic_DNA"/>
</dbReference>
<protein>
    <submittedName>
        <fullName evidence="2">Nuclear snf4</fullName>
    </submittedName>
</protein>
<organism evidence="2 3">
    <name type="scientific">Chlorella sorokiniana</name>
    <name type="common">Freshwater green alga</name>
    <dbReference type="NCBI Taxonomy" id="3076"/>
    <lineage>
        <taxon>Eukaryota</taxon>
        <taxon>Viridiplantae</taxon>
        <taxon>Chlorophyta</taxon>
        <taxon>core chlorophytes</taxon>
        <taxon>Trebouxiophyceae</taxon>
        <taxon>Chlorellales</taxon>
        <taxon>Chlorellaceae</taxon>
        <taxon>Chlorella clade</taxon>
        <taxon>Chlorella</taxon>
    </lineage>
</organism>
<comment type="caution">
    <text evidence="2">The sequence shown here is derived from an EMBL/GenBank/DDBJ whole genome shotgun (WGS) entry which is preliminary data.</text>
</comment>
<gene>
    <name evidence="2" type="ORF">C2E21_1786</name>
</gene>
<name>A0A2P6TZM6_CHLSO</name>
<evidence type="ECO:0000313" key="2">
    <source>
        <dbReference type="EMBL" id="PRW59517.1"/>
    </source>
</evidence>
<dbReference type="STRING" id="3076.A0A2P6TZM6"/>
<evidence type="ECO:0000313" key="3">
    <source>
        <dbReference type="Proteomes" id="UP000239899"/>
    </source>
</evidence>
<dbReference type="OrthoDB" id="38730at2759"/>
<feature type="region of interest" description="Disordered" evidence="1">
    <location>
        <begin position="36"/>
        <end position="59"/>
    </location>
</feature>
<proteinExistence type="predicted"/>
<keyword evidence="3" id="KW-1185">Reference proteome</keyword>
<reference evidence="2 3" key="1">
    <citation type="journal article" date="2018" name="Plant J.">
        <title>Genome sequences of Chlorella sorokiniana UTEX 1602 and Micractinium conductrix SAG 241.80: implications to maltose excretion by a green alga.</title>
        <authorList>
            <person name="Arriola M.B."/>
            <person name="Velmurugan N."/>
            <person name="Zhang Y."/>
            <person name="Plunkett M.H."/>
            <person name="Hondzo H."/>
            <person name="Barney B.M."/>
        </authorList>
    </citation>
    <scope>NUCLEOTIDE SEQUENCE [LARGE SCALE GENOMIC DNA]</scope>
    <source>
        <strain evidence="3">UTEX 1602</strain>
    </source>
</reference>
<sequence>MSQAAATLRLARLPTARNTAAALRCPSARVVVAAAPAPQRQHSLSGPTAQRKPTHSAAAAAAAAGAAQATMTQPFVIVGGGRVGQALADMGAGADLVVRRGEAVPADAPAGPIVVCTRNDDLQAVVDGTPPERRKDLVFIQNGMLQPWLDERGLGDATQVLVYFAVAKKGDAPTDGKTDVNPEGLTAAYGPHAAAVAARLHAAGLSCKVLDRPAFTCSMLEKLIWICAFMLVGARHSGCTVGEVEAQHTAEVSELIGELAAAGSQALGVQLDPGVEARLLAYARSVSHFPTAVKEFQWRNGWFHGLSAAAAVAGRPDPCPTHTGWLREVGAI</sequence>
<dbReference type="PANTHER" id="PTHR34044:SF1">
    <property type="entry name" value="NUCLEAR PROTEIN"/>
    <property type="match status" value="1"/>
</dbReference>
<accession>A0A2P6TZM6</accession>
<evidence type="ECO:0000256" key="1">
    <source>
        <dbReference type="SAM" id="MobiDB-lite"/>
    </source>
</evidence>
<dbReference type="PANTHER" id="PTHR34044">
    <property type="entry name" value="NUCLEAR PROTEIN"/>
    <property type="match status" value="1"/>
</dbReference>